<reference evidence="1 2" key="1">
    <citation type="submission" date="2021-03" db="EMBL/GenBank/DDBJ databases">
        <title>Sequencing the genomes of 1000 actinobacteria strains.</title>
        <authorList>
            <person name="Klenk H.-P."/>
        </authorList>
    </citation>
    <scope>NUCLEOTIDE SEQUENCE [LARGE SCALE GENOMIC DNA]</scope>
    <source>
        <strain evidence="1 2">DSM 45516</strain>
    </source>
</reference>
<evidence type="ECO:0000313" key="1">
    <source>
        <dbReference type="EMBL" id="MBP2192990.1"/>
    </source>
</evidence>
<proteinExistence type="predicted"/>
<name>A0ABS4QMR0_9NOCA</name>
<keyword evidence="2" id="KW-1185">Reference proteome</keyword>
<protein>
    <submittedName>
        <fullName evidence="1">Uncharacterized protein</fullName>
    </submittedName>
</protein>
<comment type="caution">
    <text evidence="1">The sequence shown here is derived from an EMBL/GenBank/DDBJ whole genome shotgun (WGS) entry which is preliminary data.</text>
</comment>
<dbReference type="Proteomes" id="UP001519325">
    <property type="component" value="Unassembled WGS sequence"/>
</dbReference>
<evidence type="ECO:0000313" key="2">
    <source>
        <dbReference type="Proteomes" id="UP001519325"/>
    </source>
</evidence>
<accession>A0ABS4QMR0</accession>
<organism evidence="1 2">
    <name type="scientific">Nocardia goodfellowii</name>
    <dbReference type="NCBI Taxonomy" id="882446"/>
    <lineage>
        <taxon>Bacteria</taxon>
        <taxon>Bacillati</taxon>
        <taxon>Actinomycetota</taxon>
        <taxon>Actinomycetes</taxon>
        <taxon>Mycobacteriales</taxon>
        <taxon>Nocardiaceae</taxon>
        <taxon>Nocardia</taxon>
    </lineage>
</organism>
<dbReference type="EMBL" id="JAGGMR010000001">
    <property type="protein sequence ID" value="MBP2192990.1"/>
    <property type="molecule type" value="Genomic_DNA"/>
</dbReference>
<gene>
    <name evidence="1" type="ORF">BJ987_005891</name>
</gene>
<sequence>MQSPRCPLFGAGTRTASENATFHSEHGTLTAEGALIQPGDTAYLRAVGAGINLIVEGVGIEVRVIGGSSASRICR</sequence>